<name>S7N9U3_MYOBR</name>
<gene>
    <name evidence="1" type="ORF">D623_10008570</name>
</gene>
<accession>S7N9U3</accession>
<evidence type="ECO:0000313" key="2">
    <source>
        <dbReference type="Proteomes" id="UP000052978"/>
    </source>
</evidence>
<keyword evidence="2" id="KW-1185">Reference proteome</keyword>
<proteinExistence type="predicted"/>
<dbReference type="Proteomes" id="UP000052978">
    <property type="component" value="Unassembled WGS sequence"/>
</dbReference>
<sequence>MTPEPQKPVTITRLFITEETAIQLSADVPENKLILTNVIYIKGQTLQRSLLDAAMQHSNSQNYLEENLRDINPLMKKYKP</sequence>
<protein>
    <submittedName>
        <fullName evidence="1">Uncharacterized protein</fullName>
    </submittedName>
</protein>
<dbReference type="EMBL" id="KE163669">
    <property type="protein sequence ID" value="EPQ13060.1"/>
    <property type="molecule type" value="Genomic_DNA"/>
</dbReference>
<organism evidence="1 2">
    <name type="scientific">Myotis brandtii</name>
    <name type="common">Brandt's bat</name>
    <dbReference type="NCBI Taxonomy" id="109478"/>
    <lineage>
        <taxon>Eukaryota</taxon>
        <taxon>Metazoa</taxon>
        <taxon>Chordata</taxon>
        <taxon>Craniata</taxon>
        <taxon>Vertebrata</taxon>
        <taxon>Euteleostomi</taxon>
        <taxon>Mammalia</taxon>
        <taxon>Eutheria</taxon>
        <taxon>Laurasiatheria</taxon>
        <taxon>Chiroptera</taxon>
        <taxon>Yangochiroptera</taxon>
        <taxon>Vespertilionidae</taxon>
        <taxon>Myotis</taxon>
    </lineage>
</organism>
<reference evidence="1 2" key="1">
    <citation type="journal article" date="2013" name="Nat. Commun.">
        <title>Genome analysis reveals insights into physiology and longevity of the Brandt's bat Myotis brandtii.</title>
        <authorList>
            <person name="Seim I."/>
            <person name="Fang X."/>
            <person name="Xiong Z."/>
            <person name="Lobanov A.V."/>
            <person name="Huang Z."/>
            <person name="Ma S."/>
            <person name="Feng Y."/>
            <person name="Turanov A.A."/>
            <person name="Zhu Y."/>
            <person name="Lenz T.L."/>
            <person name="Gerashchenko M.V."/>
            <person name="Fan D."/>
            <person name="Hee Yim S."/>
            <person name="Yao X."/>
            <person name="Jordan D."/>
            <person name="Xiong Y."/>
            <person name="Ma Y."/>
            <person name="Lyapunov A.N."/>
            <person name="Chen G."/>
            <person name="Kulakova O.I."/>
            <person name="Sun Y."/>
            <person name="Lee S.G."/>
            <person name="Bronson R.T."/>
            <person name="Moskalev A.A."/>
            <person name="Sunyaev S.R."/>
            <person name="Zhang G."/>
            <person name="Krogh A."/>
            <person name="Wang J."/>
            <person name="Gladyshev V.N."/>
        </authorList>
    </citation>
    <scope>NUCLEOTIDE SEQUENCE [LARGE SCALE GENOMIC DNA]</scope>
</reference>
<dbReference type="AlphaFoldDB" id="S7N9U3"/>
<evidence type="ECO:0000313" key="1">
    <source>
        <dbReference type="EMBL" id="EPQ13060.1"/>
    </source>
</evidence>